<evidence type="ECO:0000256" key="4">
    <source>
        <dbReference type="ARBA" id="ARBA00022448"/>
    </source>
</evidence>
<evidence type="ECO:0000256" key="2">
    <source>
        <dbReference type="ARBA" id="ARBA00011799"/>
    </source>
</evidence>
<accession>A0ABR4BLI6</accession>
<organism evidence="11 12">
    <name type="scientific">Lepraria finkii</name>
    <dbReference type="NCBI Taxonomy" id="1340010"/>
    <lineage>
        <taxon>Eukaryota</taxon>
        <taxon>Fungi</taxon>
        <taxon>Dikarya</taxon>
        <taxon>Ascomycota</taxon>
        <taxon>Pezizomycotina</taxon>
        <taxon>Lecanoromycetes</taxon>
        <taxon>OSLEUM clade</taxon>
        <taxon>Lecanoromycetidae</taxon>
        <taxon>Lecanorales</taxon>
        <taxon>Lecanorineae</taxon>
        <taxon>Stereocaulaceae</taxon>
        <taxon>Lepraria</taxon>
    </lineage>
</organism>
<keyword evidence="7" id="KW-0653">Protein transport</keyword>
<evidence type="ECO:0000256" key="5">
    <source>
        <dbReference type="ARBA" id="ARBA00022729"/>
    </source>
</evidence>
<dbReference type="InterPro" id="IPR016024">
    <property type="entry name" value="ARM-type_fold"/>
</dbReference>
<evidence type="ECO:0000313" key="12">
    <source>
        <dbReference type="Proteomes" id="UP001590951"/>
    </source>
</evidence>
<evidence type="ECO:0000256" key="10">
    <source>
        <dbReference type="SAM" id="SignalP"/>
    </source>
</evidence>
<proteinExistence type="inferred from homology"/>
<name>A0ABR4BLI6_9LECA</name>
<evidence type="ECO:0000313" key="11">
    <source>
        <dbReference type="EMBL" id="KAL2058578.1"/>
    </source>
</evidence>
<dbReference type="EMBL" id="JBHFEH010000002">
    <property type="protein sequence ID" value="KAL2058578.1"/>
    <property type="molecule type" value="Genomic_DNA"/>
</dbReference>
<keyword evidence="12" id="KW-1185">Reference proteome</keyword>
<keyword evidence="6" id="KW-0256">Endoplasmic reticulum</keyword>
<dbReference type="Proteomes" id="UP001590951">
    <property type="component" value="Unassembled WGS sequence"/>
</dbReference>
<evidence type="ECO:0000256" key="1">
    <source>
        <dbReference type="ARBA" id="ARBA00010588"/>
    </source>
</evidence>
<feature type="region of interest" description="Disordered" evidence="9">
    <location>
        <begin position="112"/>
        <end position="148"/>
    </location>
</feature>
<dbReference type="Pfam" id="PF16782">
    <property type="entry name" value="SIL1"/>
    <property type="match status" value="1"/>
</dbReference>
<gene>
    <name evidence="11" type="ORF">ABVK25_001306</name>
</gene>
<dbReference type="SUPFAM" id="SSF48371">
    <property type="entry name" value="ARM repeat"/>
    <property type="match status" value="1"/>
</dbReference>
<sequence>MFKDSLLKLPASLLLCLLSLSTAQAKSPVPSPEASTDLICHTAHASECYPAIFQPTIHFKRIHDDQSLPPGLHVRINLATGLKEARLNVPEPDDAPKADLVIIDDVKPSRIEAGRREEEGGGGKGFVEVEEEDVPTEDIQDQSSPDRDYPYLPDIFDPEESSLFSSATNSLLSSSPCTLAEGSPESFLSTLTTLTDLCHSHHWGLSLTRSPSLVQKLINTLNPPFSFPDIPTEIRSAAALLLGTAIQNNPEARNALLSHTRNTTEEPTQTLVQAILSTLQTPLETLPTLHTRTLFLLNQLSHAPTQLTTFLSTSGLSTLHTLFSPPSTSIQPDLRNCVKLRQRIANFMLDHALPAFEGEAGRDLAVNIAGESGGMPSQDYAKVRHWGKDLDDGEMALLKVLEPWSEAFGAALGEYAVFMYGKEEGSLPGVNGVYSSVWEATTLLKSVLGMD</sequence>
<dbReference type="Gene3D" id="1.25.10.10">
    <property type="entry name" value="Leucine-rich Repeat Variant"/>
    <property type="match status" value="1"/>
</dbReference>
<feature type="chain" id="PRO_5047365050" description="Nucleotide exchange factor SIL1" evidence="10">
    <location>
        <begin position="26"/>
        <end position="451"/>
    </location>
</feature>
<dbReference type="InterPro" id="IPR011989">
    <property type="entry name" value="ARM-like"/>
</dbReference>
<feature type="compositionally biased region" description="Basic and acidic residues" evidence="9">
    <location>
        <begin position="112"/>
        <end position="121"/>
    </location>
</feature>
<keyword evidence="5 10" id="KW-0732">Signal</keyword>
<evidence type="ECO:0000256" key="9">
    <source>
        <dbReference type="SAM" id="MobiDB-lite"/>
    </source>
</evidence>
<evidence type="ECO:0000256" key="7">
    <source>
        <dbReference type="ARBA" id="ARBA00022927"/>
    </source>
</evidence>
<evidence type="ECO:0000256" key="6">
    <source>
        <dbReference type="ARBA" id="ARBA00022824"/>
    </source>
</evidence>
<comment type="similarity">
    <text evidence="1">Belongs to the SIL1 family.</text>
</comment>
<evidence type="ECO:0000256" key="8">
    <source>
        <dbReference type="ARBA" id="ARBA00023010"/>
    </source>
</evidence>
<protein>
    <recommendedName>
        <fullName evidence="3">Nucleotide exchange factor SIL1</fullName>
    </recommendedName>
</protein>
<dbReference type="InterPro" id="IPR031884">
    <property type="entry name" value="Sil1_fungi"/>
</dbReference>
<feature type="signal peptide" evidence="10">
    <location>
        <begin position="1"/>
        <end position="25"/>
    </location>
</feature>
<feature type="compositionally biased region" description="Acidic residues" evidence="9">
    <location>
        <begin position="128"/>
        <end position="140"/>
    </location>
</feature>
<reference evidence="11 12" key="1">
    <citation type="submission" date="2024-09" db="EMBL/GenBank/DDBJ databases">
        <title>Rethinking Asexuality: The Enigmatic Case of Functional Sexual Genes in Lepraria (Stereocaulaceae).</title>
        <authorList>
            <person name="Doellman M."/>
            <person name="Sun Y."/>
            <person name="Barcenas-Pena A."/>
            <person name="Lumbsch H.T."/>
            <person name="Grewe F."/>
        </authorList>
    </citation>
    <scope>NUCLEOTIDE SEQUENCE [LARGE SCALE GENOMIC DNA]</scope>
    <source>
        <strain evidence="11 12">Grewe 0041</strain>
    </source>
</reference>
<comment type="subunit">
    <text evidence="2">Interacts with KAR2.</text>
</comment>
<keyword evidence="4" id="KW-0813">Transport</keyword>
<keyword evidence="8" id="KW-0811">Translocation</keyword>
<evidence type="ECO:0000256" key="3">
    <source>
        <dbReference type="ARBA" id="ARBA00015352"/>
    </source>
</evidence>
<comment type="caution">
    <text evidence="11">The sequence shown here is derived from an EMBL/GenBank/DDBJ whole genome shotgun (WGS) entry which is preliminary data.</text>
</comment>